<feature type="region of interest" description="Disordered" evidence="1">
    <location>
        <begin position="900"/>
        <end position="926"/>
    </location>
</feature>
<feature type="region of interest" description="Disordered" evidence="1">
    <location>
        <begin position="164"/>
        <end position="228"/>
    </location>
</feature>
<accession>A0AAD3DH31</accession>
<comment type="caution">
    <text evidence="2">The sequence shown here is derived from an EMBL/GenBank/DDBJ whole genome shotgun (WGS) entry which is preliminary data.</text>
</comment>
<feature type="compositionally biased region" description="Basic and acidic residues" evidence="1">
    <location>
        <begin position="1336"/>
        <end position="1350"/>
    </location>
</feature>
<feature type="compositionally biased region" description="Low complexity" evidence="1">
    <location>
        <begin position="903"/>
        <end position="922"/>
    </location>
</feature>
<dbReference type="EMBL" id="BMAR01000001">
    <property type="protein sequence ID" value="GFR40637.1"/>
    <property type="molecule type" value="Genomic_DNA"/>
</dbReference>
<feature type="compositionally biased region" description="Low complexity" evidence="1">
    <location>
        <begin position="1438"/>
        <end position="1450"/>
    </location>
</feature>
<proteinExistence type="predicted"/>
<dbReference type="Proteomes" id="UP001054857">
    <property type="component" value="Unassembled WGS sequence"/>
</dbReference>
<evidence type="ECO:0000313" key="3">
    <source>
        <dbReference type="Proteomes" id="UP001054857"/>
    </source>
</evidence>
<feature type="compositionally biased region" description="Low complexity" evidence="1">
    <location>
        <begin position="1353"/>
        <end position="1372"/>
    </location>
</feature>
<feature type="region of interest" description="Disordered" evidence="1">
    <location>
        <begin position="1314"/>
        <end position="1456"/>
    </location>
</feature>
<dbReference type="PANTHER" id="PTHR47687:SF4">
    <property type="entry name" value="G8 DOMAIN-CONTAINING PROTEIN DDB_G0286311-RELATED"/>
    <property type="match status" value="1"/>
</dbReference>
<feature type="compositionally biased region" description="Low complexity" evidence="1">
    <location>
        <begin position="405"/>
        <end position="415"/>
    </location>
</feature>
<feature type="compositionally biased region" description="Basic residues" evidence="1">
    <location>
        <begin position="1427"/>
        <end position="1437"/>
    </location>
</feature>
<dbReference type="InterPro" id="IPR052334">
    <property type="entry name" value="G8_domain-comF-like"/>
</dbReference>
<sequence length="1456" mass="153860">MFLRLCRSDSVRLPFIHRNDSCMSIARHQPLLFVYINKRIWRIRAELASRPLCGLGTLGLGRMSLLFSNTALGVPAAGSSGPILNTQALTPCHLKHQWLIGMLGPCPLRRRSPRKTQIVAVVSRASTNSMALGDQTTLEGSRRDEVELGHAQAEDYLGLNDSPGVGIAASASHPPQRQQVELVSKPQLRARARAPLPQSPSRGAAGQPGAGPAPDVLPPPPPNLQQEDVPLGAYMKTSIVRKVTRKLQERAAQLADVIPGPSASVGAGIIDSRTGVLMSDAPLAPRLGERMSQLRIAQMSQQKRRRKTGSHSMEDDGDVVYNALYGTAFSHPAAGGPSPAAASAASGGSPAGSPKYGHPPLGSFDREPPSPPSSPGRQSLRALPPPFTPQSPSPGPGIPFPWVFPTASDSTATTTTEPFATPARAALASSAQAEAFTASNRRPIRAELEKLIRACADLDALRSLYDKYGSCIVRQEAILFISHLASLQEPTTMTVRVWSATQALLVELLQRITPKLDVLTMQEFVVILAAVSKLGYVPPEEWMAAVLVQSKPRLYNASPSFLTTTLKSMARIYTDPSDLKQAAAWDAWMSRYLTSVQRQLASYRGDELVKTLVALSELRYRPPAEWMARLSTALLNKMDSLGSHSLSQAMLAFASLRYQPEPPFLRAYYSCMHSRLPLADDGDLATFAQAAALLERLVQQDFMLEFLADVLEKLPTFAPAHLANLLNAMGRLAAPPAGRMRPPAGWTAAVADHLIRARRLGSFSGSAMASAVWGLSVLGLRATPAFLDDVLSASYGKLHSCGPTDLILLLTALGNLGYSPPPGREAFWNAWMTEFEKLTARKTYDTRGVCDLMAAMARLPRPMVPREKAVEMGWVPVPASSAAGASSQLGIFQVAEGDGNGSEGQIEEQGGPQVQQQQQQPVLIPRPPNDAFVGGVLRSTRMFSLRHTCPARLAGLAGSLAVLGIKPDFGFLYNYAQAARFMWSAFSTRDYATLLGAMVHIGTPGVADPRWADDFLAILMCRLPDFDGPGLAAILTAIRHLPKPEFAPGRQWLAAAAQRTVDLIRSPPPPPSTAAMVPRAAVVVPAADTSAAAEVAGNEGGDGSGGGVLIPTPGPLVGTMSYRAGGVVPSGGQVVRSPEGRAFVAPPMNPLTPEMLKQVVAALAALGYRAVPEEPLVRIVRNVLMRNAALVQAQDRVAAGAAAGPVPPLGSLLLPHQQQQQPPQAPQAQPSNMAAAAVAAAAFERANAAAAAAAAAGSEAPRPLLSPAAAAELESSLAVMLGLQVPLRPPSATATDLGLPVGAVRTPEHLARQEAVWQQKMAARKKRSESSGSDAKANESSDDRTSDDQVARSAGAGTSTVGSSSSSSSGSSIKQRQGASRWNGRGRAGKWIAPGRGAEEAKGKAAHVTEGASGQQGPVEKGTRQQGRSHRGVRVHRSGATAGSGSRSNSCDGKSG</sequence>
<protein>
    <submittedName>
        <fullName evidence="2">Uncharacterized protein</fullName>
    </submittedName>
</protein>
<organism evidence="2 3">
    <name type="scientific">Astrephomene gubernaculifera</name>
    <dbReference type="NCBI Taxonomy" id="47775"/>
    <lineage>
        <taxon>Eukaryota</taxon>
        <taxon>Viridiplantae</taxon>
        <taxon>Chlorophyta</taxon>
        <taxon>core chlorophytes</taxon>
        <taxon>Chlorophyceae</taxon>
        <taxon>CS clade</taxon>
        <taxon>Chlamydomonadales</taxon>
        <taxon>Astrephomenaceae</taxon>
        <taxon>Astrephomene</taxon>
    </lineage>
</organism>
<feature type="region of interest" description="Disordered" evidence="1">
    <location>
        <begin position="1209"/>
        <end position="1232"/>
    </location>
</feature>
<feature type="compositionally biased region" description="Low complexity" evidence="1">
    <location>
        <begin position="203"/>
        <end position="214"/>
    </location>
</feature>
<name>A0AAD3DH31_9CHLO</name>
<feature type="compositionally biased region" description="Low complexity" evidence="1">
    <location>
        <begin position="333"/>
        <end position="354"/>
    </location>
</feature>
<dbReference type="PANTHER" id="PTHR47687">
    <property type="entry name" value="G8 DOMAIN-CONTAINING PROTEIN DDB_G0288475-RELATED"/>
    <property type="match status" value="1"/>
</dbReference>
<evidence type="ECO:0000256" key="1">
    <source>
        <dbReference type="SAM" id="MobiDB-lite"/>
    </source>
</evidence>
<gene>
    <name evidence="2" type="ORF">Agub_g1219</name>
</gene>
<evidence type="ECO:0000313" key="2">
    <source>
        <dbReference type="EMBL" id="GFR40637.1"/>
    </source>
</evidence>
<feature type="region of interest" description="Disordered" evidence="1">
    <location>
        <begin position="296"/>
        <end position="316"/>
    </location>
</feature>
<feature type="compositionally biased region" description="Pro residues" evidence="1">
    <location>
        <begin position="383"/>
        <end position="399"/>
    </location>
</feature>
<reference evidence="2 3" key="1">
    <citation type="journal article" date="2021" name="Sci. Rep.">
        <title>Genome sequencing of the multicellular alga Astrephomene provides insights into convergent evolution of germ-soma differentiation.</title>
        <authorList>
            <person name="Yamashita S."/>
            <person name="Yamamoto K."/>
            <person name="Matsuzaki R."/>
            <person name="Suzuki S."/>
            <person name="Yamaguchi H."/>
            <person name="Hirooka S."/>
            <person name="Minakuchi Y."/>
            <person name="Miyagishima S."/>
            <person name="Kawachi M."/>
            <person name="Toyoda A."/>
            <person name="Nozaki H."/>
        </authorList>
    </citation>
    <scope>NUCLEOTIDE SEQUENCE [LARGE SCALE GENOMIC DNA]</scope>
    <source>
        <strain evidence="2 3">NIES-4017</strain>
    </source>
</reference>
<feature type="region of interest" description="Disordered" evidence="1">
    <location>
        <begin position="333"/>
        <end position="415"/>
    </location>
</feature>
<keyword evidence="3" id="KW-1185">Reference proteome</keyword>